<dbReference type="AlphaFoldDB" id="A0A9P4L4R0"/>
<evidence type="ECO:0000259" key="2">
    <source>
        <dbReference type="Pfam" id="PF13472"/>
    </source>
</evidence>
<dbReference type="OrthoDB" id="10071171at2759"/>
<keyword evidence="4" id="KW-1185">Reference proteome</keyword>
<feature type="signal peptide" evidence="1">
    <location>
        <begin position="1"/>
        <end position="23"/>
    </location>
</feature>
<dbReference type="EMBL" id="ML976618">
    <property type="protein sequence ID" value="KAF1841579.1"/>
    <property type="molecule type" value="Genomic_DNA"/>
</dbReference>
<dbReference type="InterPro" id="IPR053140">
    <property type="entry name" value="GDSL_Rv0518-like"/>
</dbReference>
<keyword evidence="1" id="KW-0732">Signal</keyword>
<comment type="caution">
    <text evidence="3">The sequence shown here is derived from an EMBL/GenBank/DDBJ whole genome shotgun (WGS) entry which is preliminary data.</text>
</comment>
<evidence type="ECO:0000313" key="3">
    <source>
        <dbReference type="EMBL" id="KAF1841579.1"/>
    </source>
</evidence>
<dbReference type="RefSeq" id="XP_040784142.1">
    <property type="nucleotide sequence ID" value="XM_040935695.1"/>
</dbReference>
<dbReference type="Gene3D" id="3.40.50.1110">
    <property type="entry name" value="SGNH hydrolase"/>
    <property type="match status" value="1"/>
</dbReference>
<feature type="domain" description="SGNH hydrolase-type esterase" evidence="2">
    <location>
        <begin position="220"/>
        <end position="410"/>
    </location>
</feature>
<feature type="chain" id="PRO_5040260564" evidence="1">
    <location>
        <begin position="24"/>
        <end position="422"/>
    </location>
</feature>
<dbReference type="SUPFAM" id="SSF52266">
    <property type="entry name" value="SGNH hydrolase"/>
    <property type="match status" value="1"/>
</dbReference>
<dbReference type="Proteomes" id="UP000800039">
    <property type="component" value="Unassembled WGS sequence"/>
</dbReference>
<accession>A0A9P4L4R0</accession>
<dbReference type="InterPro" id="IPR013830">
    <property type="entry name" value="SGNH_hydro"/>
</dbReference>
<dbReference type="PANTHER" id="PTHR43784:SF2">
    <property type="entry name" value="GDSL-LIKE LIPASE_ACYLHYDROLASE, PUTATIVE (AFU_ORTHOLOGUE AFUA_2G00820)-RELATED"/>
    <property type="match status" value="1"/>
</dbReference>
<protein>
    <submittedName>
        <fullName evidence="3">Lipolytic enzyme</fullName>
    </submittedName>
</protein>
<dbReference type="CDD" id="cd01830">
    <property type="entry name" value="XynE_like"/>
    <property type="match status" value="1"/>
</dbReference>
<gene>
    <name evidence="3" type="ORF">K460DRAFT_388485</name>
</gene>
<dbReference type="GeneID" id="63852946"/>
<dbReference type="PANTHER" id="PTHR43784">
    <property type="entry name" value="GDSL-LIKE LIPASE/ACYLHYDROLASE, PUTATIVE (AFU_ORTHOLOGUE AFUA_2G00820)-RELATED"/>
    <property type="match status" value="1"/>
</dbReference>
<dbReference type="InterPro" id="IPR036514">
    <property type="entry name" value="SGNH_hydro_sf"/>
</dbReference>
<organism evidence="3 4">
    <name type="scientific">Cucurbitaria berberidis CBS 394.84</name>
    <dbReference type="NCBI Taxonomy" id="1168544"/>
    <lineage>
        <taxon>Eukaryota</taxon>
        <taxon>Fungi</taxon>
        <taxon>Dikarya</taxon>
        <taxon>Ascomycota</taxon>
        <taxon>Pezizomycotina</taxon>
        <taxon>Dothideomycetes</taxon>
        <taxon>Pleosporomycetidae</taxon>
        <taxon>Pleosporales</taxon>
        <taxon>Pleosporineae</taxon>
        <taxon>Cucurbitariaceae</taxon>
        <taxon>Cucurbitaria</taxon>
    </lineage>
</organism>
<name>A0A9P4L4R0_9PLEO</name>
<sequence length="422" mass="44468">MFYTSLLSVALATLTGLSPTANGLAIESVDKRQDGYHWIDTWTSMPQLVESGNMPPSPFSSGGVLKDATLRQTLHMSVGAPKIKIAISNTFGGSDLPITEGSVGLPTGGAAGVSGIQASPLAAITVGGKSSFTVPRGQVVISDEISFEVQPQSMITVSLYSQQGQSGSSITGHPGSRTTSWFVSGNKVNATTFSGTSSVHWYFVSAVQAYVPADTHSLIILGDSITDGRGSDDNKNNRWPDLVLARLQKSNYTNVAICNQAAGGNTVLSGGLGPTLLTRYKRDAIEQPGVKWVMIFEGVNDIGGGANSASTQTSIGDQLIKAFTQIVTDAKKAGYVTIGGTIMPFGGNSYQGTEREKTRKRVNKWILESKTFDHTVDLAGILANKNNPEQLDAKYNGGDGLHPNAAGYQAVADAFPIEIFKA</sequence>
<proteinExistence type="predicted"/>
<evidence type="ECO:0000313" key="4">
    <source>
        <dbReference type="Proteomes" id="UP000800039"/>
    </source>
</evidence>
<reference evidence="3" key="1">
    <citation type="submission" date="2020-01" db="EMBL/GenBank/DDBJ databases">
        <authorList>
            <consortium name="DOE Joint Genome Institute"/>
            <person name="Haridas S."/>
            <person name="Albert R."/>
            <person name="Binder M."/>
            <person name="Bloem J."/>
            <person name="Labutti K."/>
            <person name="Salamov A."/>
            <person name="Andreopoulos B."/>
            <person name="Baker S.E."/>
            <person name="Barry K."/>
            <person name="Bills G."/>
            <person name="Bluhm B.H."/>
            <person name="Cannon C."/>
            <person name="Castanera R."/>
            <person name="Culley D.E."/>
            <person name="Daum C."/>
            <person name="Ezra D."/>
            <person name="Gonzalez J.B."/>
            <person name="Henrissat B."/>
            <person name="Kuo A."/>
            <person name="Liang C."/>
            <person name="Lipzen A."/>
            <person name="Lutzoni F."/>
            <person name="Magnuson J."/>
            <person name="Mondo S."/>
            <person name="Nolan M."/>
            <person name="Ohm R."/>
            <person name="Pangilinan J."/>
            <person name="Park H.-J."/>
            <person name="Ramirez L."/>
            <person name="Alfaro M."/>
            <person name="Sun H."/>
            <person name="Tritt A."/>
            <person name="Yoshinaga Y."/>
            <person name="Zwiers L.-H."/>
            <person name="Turgeon B.G."/>
            <person name="Goodwin S.B."/>
            <person name="Spatafora J.W."/>
            <person name="Crous P.W."/>
            <person name="Grigoriev I.V."/>
        </authorList>
    </citation>
    <scope>NUCLEOTIDE SEQUENCE</scope>
    <source>
        <strain evidence="3">CBS 394.84</strain>
    </source>
</reference>
<evidence type="ECO:0000256" key="1">
    <source>
        <dbReference type="SAM" id="SignalP"/>
    </source>
</evidence>
<dbReference type="Pfam" id="PF13472">
    <property type="entry name" value="Lipase_GDSL_2"/>
    <property type="match status" value="1"/>
</dbReference>